<feature type="compositionally biased region" description="Polar residues" evidence="1">
    <location>
        <begin position="25"/>
        <end position="44"/>
    </location>
</feature>
<accession>A0A196SEK3</accession>
<organism evidence="2 3">
    <name type="scientific">Blastocystis sp. subtype 1 (strain ATCC 50177 / NandII)</name>
    <dbReference type="NCBI Taxonomy" id="478820"/>
    <lineage>
        <taxon>Eukaryota</taxon>
        <taxon>Sar</taxon>
        <taxon>Stramenopiles</taxon>
        <taxon>Bigyra</taxon>
        <taxon>Opalozoa</taxon>
        <taxon>Opalinata</taxon>
        <taxon>Blastocystidae</taxon>
        <taxon>Blastocystis</taxon>
    </lineage>
</organism>
<feature type="compositionally biased region" description="Acidic residues" evidence="1">
    <location>
        <begin position="231"/>
        <end position="243"/>
    </location>
</feature>
<feature type="region of interest" description="Disordered" evidence="1">
    <location>
        <begin position="209"/>
        <end position="249"/>
    </location>
</feature>
<reference evidence="2 3" key="1">
    <citation type="submission" date="2016-05" db="EMBL/GenBank/DDBJ databases">
        <title>Nuclear genome of Blastocystis sp. subtype 1 NandII.</title>
        <authorList>
            <person name="Gentekaki E."/>
            <person name="Curtis B."/>
            <person name="Stairs C."/>
            <person name="Eme L."/>
            <person name="Herman E."/>
            <person name="Klimes V."/>
            <person name="Arias M.C."/>
            <person name="Elias M."/>
            <person name="Hilliou F."/>
            <person name="Klute M."/>
            <person name="Malik S.-B."/>
            <person name="Pightling A."/>
            <person name="Rachubinski R."/>
            <person name="Salas D."/>
            <person name="Schlacht A."/>
            <person name="Suga H."/>
            <person name="Archibald J."/>
            <person name="Ball S.G."/>
            <person name="Clark G."/>
            <person name="Dacks J."/>
            <person name="Van Der Giezen M."/>
            <person name="Tsaousis A."/>
            <person name="Roger A."/>
        </authorList>
    </citation>
    <scope>NUCLEOTIDE SEQUENCE [LARGE SCALE GENOMIC DNA]</scope>
    <source>
        <strain evidence="3">ATCC 50177 / NandII</strain>
    </source>
</reference>
<dbReference type="AlphaFoldDB" id="A0A196SEK3"/>
<dbReference type="EMBL" id="LXWW01000210">
    <property type="protein sequence ID" value="OAO14746.1"/>
    <property type="molecule type" value="Genomic_DNA"/>
</dbReference>
<gene>
    <name evidence="2" type="ORF">AV274_3449</name>
</gene>
<feature type="region of interest" description="Disordered" evidence="1">
    <location>
        <begin position="1"/>
        <end position="44"/>
    </location>
</feature>
<sequence>MGNPLVASFSAARKRTAPGVHTVNKESAPNHGTSGSASAASMKGTKQTVADILKDIDMTSSELSTTEAKKLQELDKILSESPDLKNLSMDEIIGMLNISEEDKKQLASQVNDILKSGDLDMKDAELRKKFPAMDPTIENIMNDLEKEFANAPGVREEFQNWIASTQQKLGMNLEKMENMTTEEIDSLALPPPRVKEILDRIIPDTDKFNSLNLDEGMNLNMDFGGKGEEKKEEEEDGDEPIEVEEIKIR</sequence>
<dbReference type="Proteomes" id="UP000078348">
    <property type="component" value="Unassembled WGS sequence"/>
</dbReference>
<evidence type="ECO:0000256" key="1">
    <source>
        <dbReference type="SAM" id="MobiDB-lite"/>
    </source>
</evidence>
<name>A0A196SEK3_BLAHN</name>
<evidence type="ECO:0000313" key="2">
    <source>
        <dbReference type="EMBL" id="OAO14746.1"/>
    </source>
</evidence>
<keyword evidence="3" id="KW-1185">Reference proteome</keyword>
<evidence type="ECO:0000313" key="3">
    <source>
        <dbReference type="Proteomes" id="UP000078348"/>
    </source>
</evidence>
<proteinExistence type="predicted"/>
<dbReference type="OrthoDB" id="202175at2759"/>
<comment type="caution">
    <text evidence="2">The sequence shown here is derived from an EMBL/GenBank/DDBJ whole genome shotgun (WGS) entry which is preliminary data.</text>
</comment>
<protein>
    <submittedName>
        <fullName evidence="2">Uncharacterized protein</fullName>
    </submittedName>
</protein>